<dbReference type="Proteomes" id="UP000282582">
    <property type="component" value="Unassembled WGS sequence"/>
</dbReference>
<evidence type="ECO:0000313" key="10">
    <source>
        <dbReference type="Proteomes" id="UP000282582"/>
    </source>
</evidence>
<dbReference type="PROSITE" id="PS51257">
    <property type="entry name" value="PROKAR_LIPOPROTEIN"/>
    <property type="match status" value="1"/>
</dbReference>
<dbReference type="EMBL" id="QWIK01000508">
    <property type="protein sequence ID" value="RMY05031.1"/>
    <property type="molecule type" value="Genomic_DNA"/>
</dbReference>
<proteinExistence type="inferred from homology"/>
<evidence type="ECO:0000256" key="1">
    <source>
        <dbReference type="ARBA" id="ARBA00005641"/>
    </source>
</evidence>
<dbReference type="PANTHER" id="PTHR31263">
    <property type="entry name" value="CELLULASE FAMILY PROTEIN (AFU_ORTHOLOGUE AFUA_5G14560)"/>
    <property type="match status" value="1"/>
</dbReference>
<dbReference type="GO" id="GO:0000272">
    <property type="term" value="P:polysaccharide catabolic process"/>
    <property type="evidence" value="ECO:0007669"/>
    <property type="project" value="InterPro"/>
</dbReference>
<evidence type="ECO:0000256" key="5">
    <source>
        <dbReference type="SAM" id="SignalP"/>
    </source>
</evidence>
<dbReference type="OrthoDB" id="442731at2759"/>
<evidence type="ECO:0000259" key="6">
    <source>
        <dbReference type="Pfam" id="PF00150"/>
    </source>
</evidence>
<reference evidence="9 10" key="1">
    <citation type="journal article" date="2018" name="BMC Genomics">
        <title>Genomic evidence for intraspecific hybridization in a clonal and extremely halotolerant yeast.</title>
        <authorList>
            <person name="Gostincar C."/>
            <person name="Stajich J.E."/>
            <person name="Zupancic J."/>
            <person name="Zalar P."/>
            <person name="Gunde-Cimerman N."/>
        </authorList>
    </citation>
    <scope>NUCLEOTIDE SEQUENCE [LARGE SCALE GENOMIC DNA]</scope>
    <source>
        <strain evidence="8 10">EXF-6654</strain>
        <strain evidence="7 9">EXF-6656</strain>
    </source>
</reference>
<keyword evidence="2 4" id="KW-0378">Hydrolase</keyword>
<gene>
    <name evidence="8" type="ORF">D0868_06632</name>
    <name evidence="7" type="ORF">D0869_05759</name>
</gene>
<dbReference type="AlphaFoldDB" id="A0A3M6YQI2"/>
<dbReference type="GO" id="GO:0004553">
    <property type="term" value="F:hydrolase activity, hydrolyzing O-glycosyl compounds"/>
    <property type="evidence" value="ECO:0007669"/>
    <property type="project" value="InterPro"/>
</dbReference>
<dbReference type="InterPro" id="IPR017853">
    <property type="entry name" value="GH"/>
</dbReference>
<accession>A0A3M6YQI2</accession>
<feature type="signal peptide" evidence="5">
    <location>
        <begin position="1"/>
        <end position="24"/>
    </location>
</feature>
<comment type="caution">
    <text evidence="8">The sequence shown here is derived from an EMBL/GenBank/DDBJ whole genome shotgun (WGS) entry which is preliminary data.</text>
</comment>
<comment type="similarity">
    <text evidence="1 4">Belongs to the glycosyl hydrolase 5 (cellulase A) family.</text>
</comment>
<dbReference type="Proteomes" id="UP000281245">
    <property type="component" value="Unassembled WGS sequence"/>
</dbReference>
<dbReference type="EMBL" id="QWIJ01000395">
    <property type="protein sequence ID" value="RMX82839.1"/>
    <property type="molecule type" value="Genomic_DNA"/>
</dbReference>
<feature type="domain" description="Glycoside hydrolase family 5" evidence="6">
    <location>
        <begin position="71"/>
        <end position="366"/>
    </location>
</feature>
<name>A0A3M6YQI2_HORWE</name>
<sequence length="438" mass="48593">MLFRATSLLASLYWASSCVPEALAAFPDTPFTTDGRDIISASGEKVVFAGVNWPGQGMTMLPEGLQYNSIANITSFIKQDLGMNVIRLTYAIEMVDDYLGDSPNQSLKATLANALGEDDGATVLEQILDNNPHFTEETTRLEVFDAVAEEAARQEVWVLLDNHVSKAIWCCSHTDGNAWFGGTPSKASLLNKESTLSFRADEYFNVYNWQRGLGFMADHTKSWKALAAMSLRNELREATDSTAEPYTWDTWLKNVIPAATGIHSNNSLPLIFFSGLNYDTDDSFMIDGTTTEDGASFEPSSYPFSDKIVYEIHNYDNGATSCDDVRSYLYDNAYGAMNLSDPAHPNKGPVVMTEFGFNQEDGSSESVYAQCIQDVVLDAPGGPAGWMQWVISGSYYIREGTKDFEETWGILNHAWKGWRNETVVEDYDLPFVDATLNE</sequence>
<protein>
    <recommendedName>
        <fullName evidence="6">Glycoside hydrolase family 5 domain-containing protein</fullName>
    </recommendedName>
</protein>
<evidence type="ECO:0000313" key="7">
    <source>
        <dbReference type="EMBL" id="RMX82839.1"/>
    </source>
</evidence>
<evidence type="ECO:0000313" key="9">
    <source>
        <dbReference type="Proteomes" id="UP000281245"/>
    </source>
</evidence>
<evidence type="ECO:0000256" key="2">
    <source>
        <dbReference type="ARBA" id="ARBA00022801"/>
    </source>
</evidence>
<evidence type="ECO:0000256" key="4">
    <source>
        <dbReference type="RuleBase" id="RU361153"/>
    </source>
</evidence>
<evidence type="ECO:0000313" key="8">
    <source>
        <dbReference type="EMBL" id="RMY05031.1"/>
    </source>
</evidence>
<organism evidence="8 10">
    <name type="scientific">Hortaea werneckii</name>
    <name type="common">Black yeast</name>
    <name type="synonym">Cladosporium werneckii</name>
    <dbReference type="NCBI Taxonomy" id="91943"/>
    <lineage>
        <taxon>Eukaryota</taxon>
        <taxon>Fungi</taxon>
        <taxon>Dikarya</taxon>
        <taxon>Ascomycota</taxon>
        <taxon>Pezizomycotina</taxon>
        <taxon>Dothideomycetes</taxon>
        <taxon>Dothideomycetidae</taxon>
        <taxon>Mycosphaerellales</taxon>
        <taxon>Teratosphaeriaceae</taxon>
        <taxon>Hortaea</taxon>
    </lineage>
</organism>
<keyword evidence="5" id="KW-0732">Signal</keyword>
<dbReference type="SUPFAM" id="SSF51445">
    <property type="entry name" value="(Trans)glycosidases"/>
    <property type="match status" value="1"/>
</dbReference>
<evidence type="ECO:0000256" key="3">
    <source>
        <dbReference type="ARBA" id="ARBA00023295"/>
    </source>
</evidence>
<dbReference type="Pfam" id="PF00150">
    <property type="entry name" value="Cellulase"/>
    <property type="match status" value="1"/>
</dbReference>
<dbReference type="InterPro" id="IPR001547">
    <property type="entry name" value="Glyco_hydro_5"/>
</dbReference>
<keyword evidence="3 4" id="KW-0326">Glycosidase</keyword>
<feature type="chain" id="PRO_5033799563" description="Glycoside hydrolase family 5 domain-containing protein" evidence="5">
    <location>
        <begin position="25"/>
        <end position="438"/>
    </location>
</feature>
<dbReference type="Gene3D" id="3.20.20.80">
    <property type="entry name" value="Glycosidases"/>
    <property type="match status" value="1"/>
</dbReference>
<dbReference type="PANTHER" id="PTHR31263:SF0">
    <property type="entry name" value="CELLULASE FAMILY PROTEIN (AFU_ORTHOLOGUE AFUA_5G14560)"/>
    <property type="match status" value="1"/>
</dbReference>